<feature type="transmembrane region" description="Helical" evidence="1">
    <location>
        <begin position="90"/>
        <end position="109"/>
    </location>
</feature>
<dbReference type="InterPro" id="IPR002656">
    <property type="entry name" value="Acyl_transf_3_dom"/>
</dbReference>
<organism evidence="3 4">
    <name type="scientific">Prevotella communis</name>
    <dbReference type="NCBI Taxonomy" id="2913614"/>
    <lineage>
        <taxon>Bacteria</taxon>
        <taxon>Pseudomonadati</taxon>
        <taxon>Bacteroidota</taxon>
        <taxon>Bacteroidia</taxon>
        <taxon>Bacteroidales</taxon>
        <taxon>Prevotellaceae</taxon>
        <taxon>Prevotella</taxon>
    </lineage>
</organism>
<dbReference type="AlphaFoldDB" id="A0A1G7VTM4"/>
<reference evidence="4" key="1">
    <citation type="submission" date="2016-10" db="EMBL/GenBank/DDBJ databases">
        <authorList>
            <person name="Varghese N."/>
            <person name="Submissions S."/>
        </authorList>
    </citation>
    <scope>NUCLEOTIDE SEQUENCE [LARGE SCALE GENOMIC DNA]</scope>
    <source>
        <strain evidence="4">BP1-148</strain>
    </source>
</reference>
<keyword evidence="1" id="KW-0812">Transmembrane</keyword>
<dbReference type="Pfam" id="PF01757">
    <property type="entry name" value="Acyl_transf_3"/>
    <property type="match status" value="1"/>
</dbReference>
<name>A0A1G7VTM4_9BACT</name>
<feature type="transmembrane region" description="Helical" evidence="1">
    <location>
        <begin position="20"/>
        <end position="40"/>
    </location>
</feature>
<feature type="transmembrane region" description="Helical" evidence="1">
    <location>
        <begin position="60"/>
        <end position="83"/>
    </location>
</feature>
<dbReference type="Proteomes" id="UP000198779">
    <property type="component" value="Unassembled WGS sequence"/>
</dbReference>
<evidence type="ECO:0000259" key="2">
    <source>
        <dbReference type="Pfam" id="PF01757"/>
    </source>
</evidence>
<dbReference type="EMBL" id="FNCQ01000006">
    <property type="protein sequence ID" value="SDG63156.1"/>
    <property type="molecule type" value="Genomic_DNA"/>
</dbReference>
<keyword evidence="4" id="KW-1185">Reference proteome</keyword>
<evidence type="ECO:0000256" key="1">
    <source>
        <dbReference type="SAM" id="Phobius"/>
    </source>
</evidence>
<sequence length="268" mass="31185">MFHGNKSFKETIKKSFRRLIVPFVVFSLLGEIVYVLRMVLEHHPFIFSAFVKSEIIELVRSGYLIGNLPLWFLLSLFVIKFFFSIINNQIGRVVLLFVSLILSILMHIINPPILWLMNIPMGMFFYATGFFLSEKQYKKQVFFLSLICLLLIASFIDSEVSIVRLMTIFGNFYIWILYALVAVIVANNLSKWLFSHMEIGLLSSIGKNSMLLYVTHWPIFKLVHTIISLVVVSNTYIQLSVMTIVLFIIYNIEMRLINRYKLGYLIGI</sequence>
<evidence type="ECO:0000313" key="4">
    <source>
        <dbReference type="Proteomes" id="UP000198779"/>
    </source>
</evidence>
<evidence type="ECO:0000313" key="3">
    <source>
        <dbReference type="EMBL" id="SDG63156.1"/>
    </source>
</evidence>
<dbReference type="PANTHER" id="PTHR37312">
    <property type="entry name" value="MEMBRANE-BOUND ACYLTRANSFERASE YKRP-RELATED"/>
    <property type="match status" value="1"/>
</dbReference>
<feature type="transmembrane region" description="Helical" evidence="1">
    <location>
        <begin position="140"/>
        <end position="156"/>
    </location>
</feature>
<dbReference type="InterPro" id="IPR052734">
    <property type="entry name" value="Nod_factor_acetyltransferase"/>
</dbReference>
<keyword evidence="1" id="KW-0472">Membrane</keyword>
<keyword evidence="1" id="KW-1133">Transmembrane helix</keyword>
<gene>
    <name evidence="3" type="ORF">SAMN04487901_106127</name>
</gene>
<feature type="domain" description="Acyltransferase 3" evidence="2">
    <location>
        <begin position="5"/>
        <end position="248"/>
    </location>
</feature>
<dbReference type="PANTHER" id="PTHR37312:SF1">
    <property type="entry name" value="MEMBRANE-BOUND ACYLTRANSFERASE YKRP-RELATED"/>
    <property type="match status" value="1"/>
</dbReference>
<feature type="transmembrane region" description="Helical" evidence="1">
    <location>
        <begin position="115"/>
        <end position="133"/>
    </location>
</feature>
<feature type="transmembrane region" description="Helical" evidence="1">
    <location>
        <begin position="168"/>
        <end position="189"/>
    </location>
</feature>
<accession>A0A1G7VTM4</accession>
<dbReference type="GO" id="GO:0016747">
    <property type="term" value="F:acyltransferase activity, transferring groups other than amino-acyl groups"/>
    <property type="evidence" value="ECO:0007669"/>
    <property type="project" value="InterPro"/>
</dbReference>
<feature type="transmembrane region" description="Helical" evidence="1">
    <location>
        <begin position="236"/>
        <end position="252"/>
    </location>
</feature>
<proteinExistence type="predicted"/>
<protein>
    <submittedName>
        <fullName evidence="3">Fucose 4-O-acetylase</fullName>
    </submittedName>
</protein>
<dbReference type="STRING" id="645274.SAMN04487901_106127"/>